<feature type="region of interest" description="Disordered" evidence="1">
    <location>
        <begin position="381"/>
        <end position="412"/>
    </location>
</feature>
<reference evidence="2 3" key="1">
    <citation type="submission" date="2016-10" db="EMBL/GenBank/DDBJ databases">
        <authorList>
            <person name="de Groot N.N."/>
        </authorList>
    </citation>
    <scope>NUCLEOTIDE SEQUENCE [LARGE SCALE GENOMIC DNA]</scope>
    <source>
        <strain evidence="2 3">DSM 43941</strain>
    </source>
</reference>
<dbReference type="EMBL" id="LT629758">
    <property type="protein sequence ID" value="SDT80465.1"/>
    <property type="molecule type" value="Genomic_DNA"/>
</dbReference>
<gene>
    <name evidence="2" type="ORF">SAMN04489716_9215</name>
</gene>
<protein>
    <submittedName>
        <fullName evidence="2">Uncharacterized protein</fullName>
    </submittedName>
</protein>
<dbReference type="Proteomes" id="UP000198688">
    <property type="component" value="Chromosome I"/>
</dbReference>
<organism evidence="2 3">
    <name type="scientific">Actinoplanes derwentensis</name>
    <dbReference type="NCBI Taxonomy" id="113562"/>
    <lineage>
        <taxon>Bacteria</taxon>
        <taxon>Bacillati</taxon>
        <taxon>Actinomycetota</taxon>
        <taxon>Actinomycetes</taxon>
        <taxon>Micromonosporales</taxon>
        <taxon>Micromonosporaceae</taxon>
        <taxon>Actinoplanes</taxon>
    </lineage>
</organism>
<name>A0A1H2DCJ3_9ACTN</name>
<keyword evidence="3" id="KW-1185">Reference proteome</keyword>
<evidence type="ECO:0000313" key="2">
    <source>
        <dbReference type="EMBL" id="SDT80465.1"/>
    </source>
</evidence>
<evidence type="ECO:0000313" key="3">
    <source>
        <dbReference type="Proteomes" id="UP000198688"/>
    </source>
</evidence>
<dbReference type="OrthoDB" id="5509947at2"/>
<evidence type="ECO:0000256" key="1">
    <source>
        <dbReference type="SAM" id="MobiDB-lite"/>
    </source>
</evidence>
<proteinExistence type="predicted"/>
<sequence length="526" mass="56216">MSQEDPSEQVLARIKNDSAQAALRDWLDAHSATLVPESWTGEGYTEAQLLGAQLQVYGASPVVVIVKINPAGGGIREYKAHRRALADAPDFARAHLANLETGYIPVPGGGSVVVQSPAGGGLDETSQLAAALLTYRSPEDLCRSITTSLLVDWNPGAALTVEPSSLGAVLDTALGARLAETGTITAWAGGQSGLQRNPRPRLSAGPESLVNPFALIGEDSWGGDERLNLWHGRSHGDLHPGNLLVDRRRQSYCLVDLSRYRKDGLLGLDQVYLSLTAVAGAIAGLPQRGRQDLRDWFLDPVEDITVEGLPVYLQQLLVGVDQAVLAWARGQNNVTGWRRQRLICLTAVALILTGRSKLLPAGSRAWFFELAARAATRLTERMPGFPGPDDAPTAPWPSITAPATSGDTPPATVVSLDQRRRERQSAPDTQPDPTTAQAEYWTRLAAQLGAAVFDAPTGSAMTARTHGLRLLLAQAPIGTGGDLDRYLAELACALDDAIRPGISPPDRHAACTRADRLRAWVLDLLG</sequence>
<dbReference type="RefSeq" id="WP_092555709.1">
    <property type="nucleotide sequence ID" value="NZ_BOMJ01000122.1"/>
</dbReference>
<accession>A0A1H2DCJ3</accession>
<dbReference type="STRING" id="113562.SAMN04489716_9215"/>
<dbReference type="AlphaFoldDB" id="A0A1H2DCJ3"/>